<dbReference type="Proteomes" id="UP000660262">
    <property type="component" value="Unassembled WGS sequence"/>
</dbReference>
<dbReference type="GO" id="GO:0050660">
    <property type="term" value="F:flavin adenine dinucleotide binding"/>
    <property type="evidence" value="ECO:0007669"/>
    <property type="project" value="TreeGrafter"/>
</dbReference>
<organism evidence="4 5">
    <name type="scientific">Pycnococcus provasolii</name>
    <dbReference type="NCBI Taxonomy" id="41880"/>
    <lineage>
        <taxon>Eukaryota</taxon>
        <taxon>Viridiplantae</taxon>
        <taxon>Chlorophyta</taxon>
        <taxon>Pseudoscourfieldiophyceae</taxon>
        <taxon>Pseudoscourfieldiales</taxon>
        <taxon>Pycnococcaceae</taxon>
        <taxon>Pycnococcus</taxon>
    </lineage>
</organism>
<name>A0A830HRG1_9CHLO</name>
<proteinExistence type="inferred from homology"/>
<dbReference type="GO" id="GO:0016491">
    <property type="term" value="F:oxidoreductase activity"/>
    <property type="evidence" value="ECO:0007669"/>
    <property type="project" value="UniProtKB-KW"/>
</dbReference>
<dbReference type="InterPro" id="IPR002937">
    <property type="entry name" value="Amino_oxidase"/>
</dbReference>
<dbReference type="SUPFAM" id="SSF51905">
    <property type="entry name" value="FAD/NAD(P)-binding domain"/>
    <property type="match status" value="1"/>
</dbReference>
<evidence type="ECO:0000313" key="5">
    <source>
        <dbReference type="Proteomes" id="UP000660262"/>
    </source>
</evidence>
<dbReference type="EMBL" id="BNJQ01000024">
    <property type="protein sequence ID" value="GHP09293.1"/>
    <property type="molecule type" value="Genomic_DNA"/>
</dbReference>
<gene>
    <name evidence="4" type="ORF">PPROV_000803000</name>
</gene>
<reference evidence="4" key="1">
    <citation type="submission" date="2020-10" db="EMBL/GenBank/DDBJ databases">
        <title>Unveiling of a novel bifunctional photoreceptor, Dualchrome1, isolated from a cosmopolitan green alga.</title>
        <authorList>
            <person name="Suzuki S."/>
            <person name="Kawachi M."/>
        </authorList>
    </citation>
    <scope>NUCLEOTIDE SEQUENCE</scope>
    <source>
        <strain evidence="4">NIES 2893</strain>
    </source>
</reference>
<evidence type="ECO:0000256" key="2">
    <source>
        <dbReference type="ARBA" id="ARBA00023002"/>
    </source>
</evidence>
<sequence>MSSVVVVVVGGGASGLTAALELKKSASAYYTSPITVLVMEASSRLGGRILPCDVPVEYESIGGGVLYERVQLGAEYVHGGEHLLDVFLSQKNIKRIPACVAAQGDGGPSGFQESQATVAYYCGKRKTFIRFQPDNTSSTEPWLANLNAHLRSLADDSNATSSAATTGKSVADGLPRDSFSREMADAGYGNTLAAGSCTLLDEGETRIMEVAWDKQASGDATPEGGMSRVIEELAADVCDAIRLNHYVHTIARDAETNRIRVGYVASYAHPDDANSAVPEEHANEILVDAVIYTGSLPSLAHVDVSPPLPKVVIEAARGSSHSPVAFASEAIKAAVIVRGCPYGEDSDTDLHAVICSNSLWPEISFRRAKVGDNLWVCGGFVSGTCAEDLKSACISRAGAARWRNETCVVLLEQLDSMFGDGGKGWRASAGQLIGDHDAEVVPPSNRVVGAAAYAWGSDPHARGGYTFPRLPGASHVRASLNAALWPDVRAPPFFLAGEACGDDDGAPMTVHAAMESGRRAARRAIASIAGRGTLQSRM</sequence>
<evidence type="ECO:0000256" key="1">
    <source>
        <dbReference type="ARBA" id="ARBA00005995"/>
    </source>
</evidence>
<dbReference type="OrthoDB" id="5046242at2759"/>
<dbReference type="PANTHER" id="PTHR10742">
    <property type="entry name" value="FLAVIN MONOAMINE OXIDASE"/>
    <property type="match status" value="1"/>
</dbReference>
<accession>A0A830HRG1</accession>
<feature type="domain" description="Amine oxidase" evidence="3">
    <location>
        <begin position="14"/>
        <end position="525"/>
    </location>
</feature>
<dbReference type="Pfam" id="PF01593">
    <property type="entry name" value="Amino_oxidase"/>
    <property type="match status" value="1"/>
</dbReference>
<dbReference type="InterPro" id="IPR036188">
    <property type="entry name" value="FAD/NAD-bd_sf"/>
</dbReference>
<dbReference type="InterPro" id="IPR050281">
    <property type="entry name" value="Flavin_monoamine_oxidase"/>
</dbReference>
<dbReference type="GO" id="GO:0003682">
    <property type="term" value="F:chromatin binding"/>
    <property type="evidence" value="ECO:0007669"/>
    <property type="project" value="TreeGrafter"/>
</dbReference>
<comment type="caution">
    <text evidence="4">The sequence shown here is derived from an EMBL/GenBank/DDBJ whole genome shotgun (WGS) entry which is preliminary data.</text>
</comment>
<evidence type="ECO:0000313" key="4">
    <source>
        <dbReference type="EMBL" id="GHP09293.1"/>
    </source>
</evidence>
<dbReference type="Gene3D" id="3.50.50.60">
    <property type="entry name" value="FAD/NAD(P)-binding domain"/>
    <property type="match status" value="1"/>
</dbReference>
<evidence type="ECO:0000259" key="3">
    <source>
        <dbReference type="Pfam" id="PF01593"/>
    </source>
</evidence>
<dbReference type="AlphaFoldDB" id="A0A830HRG1"/>
<dbReference type="GO" id="GO:0006338">
    <property type="term" value="P:chromatin remodeling"/>
    <property type="evidence" value="ECO:0007669"/>
    <property type="project" value="TreeGrafter"/>
</dbReference>
<keyword evidence="5" id="KW-1185">Reference proteome</keyword>
<dbReference type="PANTHER" id="PTHR10742:SF386">
    <property type="entry name" value="LYSINE-SPECIFIC HISTONE DEMETHYLASE 1A"/>
    <property type="match status" value="1"/>
</dbReference>
<comment type="similarity">
    <text evidence="1">Belongs to the flavin monoamine oxidase family.</text>
</comment>
<protein>
    <recommendedName>
        <fullName evidence="3">Amine oxidase domain-containing protein</fullName>
    </recommendedName>
</protein>
<keyword evidence="2" id="KW-0560">Oxidoreductase</keyword>